<keyword evidence="1" id="KW-1133">Transmembrane helix</keyword>
<accession>A0A7J7H5C3</accession>
<dbReference type="PANTHER" id="PTHR13132">
    <property type="entry name" value="ALPHA- 1,6 -FUCOSYLTRANSFERASE"/>
    <property type="match status" value="1"/>
</dbReference>
<dbReference type="PANTHER" id="PTHR13132:SF29">
    <property type="entry name" value="ALPHA-(1,6)-FUCOSYLTRANSFERASE"/>
    <property type="match status" value="1"/>
</dbReference>
<organism evidence="2 3">
    <name type="scientific">Camellia sinensis</name>
    <name type="common">Tea plant</name>
    <name type="synonym">Thea sinensis</name>
    <dbReference type="NCBI Taxonomy" id="4442"/>
    <lineage>
        <taxon>Eukaryota</taxon>
        <taxon>Viridiplantae</taxon>
        <taxon>Streptophyta</taxon>
        <taxon>Embryophyta</taxon>
        <taxon>Tracheophyta</taxon>
        <taxon>Spermatophyta</taxon>
        <taxon>Magnoliopsida</taxon>
        <taxon>eudicotyledons</taxon>
        <taxon>Gunneridae</taxon>
        <taxon>Pentapetalae</taxon>
        <taxon>asterids</taxon>
        <taxon>Ericales</taxon>
        <taxon>Theaceae</taxon>
        <taxon>Camellia</taxon>
    </lineage>
</organism>
<dbReference type="EMBL" id="JACBKZ010000006">
    <property type="protein sequence ID" value="KAF5948172.1"/>
    <property type="molecule type" value="Genomic_DNA"/>
</dbReference>
<keyword evidence="1" id="KW-0472">Membrane</keyword>
<dbReference type="FunFam" id="3.40.50.11350:FF:000008">
    <property type="entry name" value="Alpha-(1,6)-fucosyltransferase"/>
    <property type="match status" value="1"/>
</dbReference>
<comment type="caution">
    <text evidence="2">The sequence shown here is derived from an EMBL/GenBank/DDBJ whole genome shotgun (WGS) entry which is preliminary data.</text>
</comment>
<gene>
    <name evidence="2" type="ORF">HYC85_014129</name>
</gene>
<dbReference type="Proteomes" id="UP000593564">
    <property type="component" value="Unassembled WGS sequence"/>
</dbReference>
<proteinExistence type="predicted"/>
<evidence type="ECO:0000256" key="1">
    <source>
        <dbReference type="SAM" id="Phobius"/>
    </source>
</evidence>
<dbReference type="AlphaFoldDB" id="A0A7J7H5C3"/>
<evidence type="ECO:0000313" key="3">
    <source>
        <dbReference type="Proteomes" id="UP000593564"/>
    </source>
</evidence>
<reference evidence="3" key="1">
    <citation type="journal article" date="2020" name="Nat. Commun.">
        <title>Genome assembly of wild tea tree DASZ reveals pedigree and selection history of tea varieties.</title>
        <authorList>
            <person name="Zhang W."/>
            <person name="Zhang Y."/>
            <person name="Qiu H."/>
            <person name="Guo Y."/>
            <person name="Wan H."/>
            <person name="Zhang X."/>
            <person name="Scossa F."/>
            <person name="Alseekh S."/>
            <person name="Zhang Q."/>
            <person name="Wang P."/>
            <person name="Xu L."/>
            <person name="Schmidt M.H."/>
            <person name="Jia X."/>
            <person name="Li D."/>
            <person name="Zhu A."/>
            <person name="Guo F."/>
            <person name="Chen W."/>
            <person name="Ni D."/>
            <person name="Usadel B."/>
            <person name="Fernie A.R."/>
            <person name="Wen W."/>
        </authorList>
    </citation>
    <scope>NUCLEOTIDE SEQUENCE [LARGE SCALE GENOMIC DNA]</scope>
    <source>
        <strain evidence="3">cv. G240</strain>
    </source>
</reference>
<keyword evidence="3" id="KW-1185">Reference proteome</keyword>
<dbReference type="Gene3D" id="3.40.50.11350">
    <property type="match status" value="1"/>
</dbReference>
<name>A0A7J7H5C3_CAMSI</name>
<keyword evidence="1" id="KW-0812">Transmembrane</keyword>
<sequence length="470" mass="53753">MEESNDKGLERVVSQKALQMGSSFPCQICVVGFLSGVCLTTLFLAAFTSFDTSQFGGISFSSGITSWNSSSDTITNMVTNGDCNLKLKETERVMYSHGSFDHEIDERVSSLYSAWTALLNNPTNSEDAQLNERLDKHVENESFPLWTTWKGFLDTYPFSNDAQLKFYRRQAISEGAYPPWIAGSDEENYPYTRKVQRDIWVHQHPVNCSDPNVRFLVADWERLPGFGIGAQIAGMCGLLAIAINEKRVLVTNYYNRADHDGCRVRYLMRFQTEYTCNLLNAARHAAFGWEAAKLVLATTVEGWPEDVVRDKGRTEMEEYVWSNHKPWMPRPLLSMHVRMGDKACEMKVVEFEDYMLLAHRIRARFPQLNTIWLSTEMQEVIDKSKSYPHWNFYYTNVTRQVGNMTMATYESSLGRETSTNYPLMNFLMAAEADFFIGALGSTWCFLIDGMRNTGGKVLAGYLSVNKDRFW</sequence>
<evidence type="ECO:0000313" key="2">
    <source>
        <dbReference type="EMBL" id="KAF5948172.1"/>
    </source>
</evidence>
<protein>
    <submittedName>
        <fullName evidence="2">Uncharacterized protein</fullName>
    </submittedName>
</protein>
<feature type="transmembrane region" description="Helical" evidence="1">
    <location>
        <begin position="24"/>
        <end position="47"/>
    </location>
</feature>
<dbReference type="GO" id="GO:0006487">
    <property type="term" value="P:protein N-linked glycosylation"/>
    <property type="evidence" value="ECO:0007669"/>
    <property type="project" value="TreeGrafter"/>
</dbReference>
<reference evidence="2 3" key="2">
    <citation type="submission" date="2020-07" db="EMBL/GenBank/DDBJ databases">
        <title>Genome assembly of wild tea tree DASZ reveals pedigree and selection history of tea varieties.</title>
        <authorList>
            <person name="Zhang W."/>
        </authorList>
    </citation>
    <scope>NUCLEOTIDE SEQUENCE [LARGE SCALE GENOMIC DNA]</scope>
    <source>
        <strain evidence="3">cv. G240</strain>
        <tissue evidence="2">Leaf</tissue>
    </source>
</reference>
<dbReference type="GO" id="GO:0046921">
    <property type="term" value="F:alpha-(1-&gt;6)-fucosyltransferase activity"/>
    <property type="evidence" value="ECO:0007669"/>
    <property type="project" value="TreeGrafter"/>
</dbReference>